<gene>
    <name evidence="3" type="ORF">VW23_021560</name>
</gene>
<name>A0A1E5XP51_9HYPH</name>
<dbReference type="EMBL" id="LAJE02000211">
    <property type="protein sequence ID" value="OEO30390.1"/>
    <property type="molecule type" value="Genomic_DNA"/>
</dbReference>
<comment type="similarity">
    <text evidence="1 2">Belongs to the phD/YefM antitoxin family.</text>
</comment>
<comment type="caution">
    <text evidence="3">The sequence shown here is derived from an EMBL/GenBank/DDBJ whole genome shotgun (WGS) entry which is preliminary data.</text>
</comment>
<dbReference type="Proteomes" id="UP000095463">
    <property type="component" value="Unassembled WGS sequence"/>
</dbReference>
<organism evidence="3 4">
    <name type="scientific">Devosia insulae DS-56</name>
    <dbReference type="NCBI Taxonomy" id="1116389"/>
    <lineage>
        <taxon>Bacteria</taxon>
        <taxon>Pseudomonadati</taxon>
        <taxon>Pseudomonadota</taxon>
        <taxon>Alphaproteobacteria</taxon>
        <taxon>Hyphomicrobiales</taxon>
        <taxon>Devosiaceae</taxon>
        <taxon>Devosia</taxon>
    </lineage>
</organism>
<reference evidence="3 4" key="1">
    <citation type="journal article" date="2015" name="Genome Announc.">
        <title>Genome Assemblies of Three Soil-Associated Devosia species: D. insulae, D. limi, and D. soli.</title>
        <authorList>
            <person name="Hassan Y.I."/>
            <person name="Lepp D."/>
            <person name="Zhou T."/>
        </authorList>
    </citation>
    <scope>NUCLEOTIDE SEQUENCE [LARGE SCALE GENOMIC DNA]</scope>
    <source>
        <strain evidence="3 4">DS-56</strain>
    </source>
</reference>
<keyword evidence="4" id="KW-1185">Reference proteome</keyword>
<dbReference type="Gene3D" id="3.40.1620.10">
    <property type="entry name" value="YefM-like domain"/>
    <property type="match status" value="1"/>
</dbReference>
<dbReference type="AlphaFoldDB" id="A0A1E5XP51"/>
<comment type="function">
    <text evidence="2">Antitoxin component of a type II toxin-antitoxin (TA) system.</text>
</comment>
<dbReference type="RefSeq" id="WP_069910394.1">
    <property type="nucleotide sequence ID" value="NZ_LAJE02000211.1"/>
</dbReference>
<evidence type="ECO:0000313" key="4">
    <source>
        <dbReference type="Proteomes" id="UP000095463"/>
    </source>
</evidence>
<evidence type="ECO:0000256" key="1">
    <source>
        <dbReference type="ARBA" id="ARBA00009981"/>
    </source>
</evidence>
<dbReference type="OrthoDB" id="165038at2"/>
<dbReference type="NCBIfam" id="TIGR01552">
    <property type="entry name" value="phd_fam"/>
    <property type="match status" value="1"/>
</dbReference>
<accession>A0A1E5XP51</accession>
<sequence>MSEKSYSTSDLSRRSGDIIVEALRRPVTITQRNKPRLVLMNIDDYEEMRKQGDPRRAIKIGELTEIELDEMQRALDKYRSEASAGDE</sequence>
<protein>
    <recommendedName>
        <fullName evidence="2">Antitoxin</fullName>
    </recommendedName>
</protein>
<dbReference type="InterPro" id="IPR036165">
    <property type="entry name" value="YefM-like_sf"/>
</dbReference>
<dbReference type="Pfam" id="PF02604">
    <property type="entry name" value="PhdYeFM_antitox"/>
    <property type="match status" value="1"/>
</dbReference>
<evidence type="ECO:0000313" key="3">
    <source>
        <dbReference type="EMBL" id="OEO30390.1"/>
    </source>
</evidence>
<evidence type="ECO:0000256" key="2">
    <source>
        <dbReference type="RuleBase" id="RU362080"/>
    </source>
</evidence>
<dbReference type="InterPro" id="IPR006442">
    <property type="entry name" value="Antitoxin_Phd/YefM"/>
</dbReference>
<dbReference type="SUPFAM" id="SSF143120">
    <property type="entry name" value="YefM-like"/>
    <property type="match status" value="1"/>
</dbReference>
<proteinExistence type="inferred from homology"/>